<evidence type="ECO:0000259" key="6">
    <source>
        <dbReference type="Pfam" id="PF00578"/>
    </source>
</evidence>
<dbReference type="HAMAP" id="MF_01609">
    <property type="entry name" value="Glu_cys_ligase_2"/>
    <property type="match status" value="1"/>
</dbReference>
<dbReference type="InterPro" id="IPR000866">
    <property type="entry name" value="AhpC/TSA"/>
</dbReference>
<reference evidence="7 8" key="1">
    <citation type="submission" date="2021-03" db="EMBL/GenBank/DDBJ databases">
        <title>Complete genome sequence of Streptomyces cyanogenus S136, producer of anticancer angucycline landomycin A.</title>
        <authorList>
            <person name="Hrab P."/>
            <person name="Ruckert C."/>
            <person name="Busche T."/>
            <person name="Ostash I."/>
            <person name="Kalinowski J."/>
            <person name="Fedorenko V."/>
            <person name="Yushchuk O."/>
            <person name="Ostash B."/>
        </authorList>
    </citation>
    <scope>NUCLEOTIDE SEQUENCE [LARGE SCALE GENOMIC DNA]</scope>
    <source>
        <strain evidence="7 8">S136</strain>
    </source>
</reference>
<keyword evidence="8" id="KW-1185">Reference proteome</keyword>
<dbReference type="SUPFAM" id="SSF55931">
    <property type="entry name" value="Glutamine synthetase/guanido kinase"/>
    <property type="match status" value="1"/>
</dbReference>
<comment type="function">
    <text evidence="5">ATP-dependent carboxylate-amine ligase which exhibits weak glutamate--cysteine ligase activity.</text>
</comment>
<dbReference type="PANTHER" id="PTHR36510">
    <property type="entry name" value="GLUTAMATE--CYSTEINE LIGASE 2-RELATED"/>
    <property type="match status" value="1"/>
</dbReference>
<evidence type="ECO:0000256" key="1">
    <source>
        <dbReference type="ARBA" id="ARBA00022598"/>
    </source>
</evidence>
<evidence type="ECO:0000313" key="7">
    <source>
        <dbReference type="EMBL" id="QTD96117.1"/>
    </source>
</evidence>
<dbReference type="Gene3D" id="3.30.590.20">
    <property type="match status" value="1"/>
</dbReference>
<gene>
    <name evidence="7" type="primary">ybdK1</name>
    <name evidence="7" type="ORF">S1361_02100</name>
</gene>
<dbReference type="GO" id="GO:0016874">
    <property type="term" value="F:ligase activity"/>
    <property type="evidence" value="ECO:0007669"/>
    <property type="project" value="UniProtKB-KW"/>
</dbReference>
<dbReference type="Pfam" id="PF00578">
    <property type="entry name" value="AhpC-TSA"/>
    <property type="match status" value="1"/>
</dbReference>
<comment type="catalytic activity">
    <reaction evidence="4 5">
        <text>L-cysteine + L-glutamate + ATP = gamma-L-glutamyl-L-cysteine + ADP + phosphate + H(+)</text>
        <dbReference type="Rhea" id="RHEA:13285"/>
        <dbReference type="ChEBI" id="CHEBI:15378"/>
        <dbReference type="ChEBI" id="CHEBI:29985"/>
        <dbReference type="ChEBI" id="CHEBI:30616"/>
        <dbReference type="ChEBI" id="CHEBI:35235"/>
        <dbReference type="ChEBI" id="CHEBI:43474"/>
        <dbReference type="ChEBI" id="CHEBI:58173"/>
        <dbReference type="ChEBI" id="CHEBI:456216"/>
        <dbReference type="EC" id="6.3.2.2"/>
    </reaction>
</comment>
<sequence length="650" mass="68868">MGDSCLPRSRRHSDDDSWSAVHHCGITARGARLVAVSPQIPDESLTLAEKHALAFAVLSDIGSDVAKQYGLAFDLPDDLAAVHDRPGFGLQRVNDGHPRTLPLPAIYVIDRSGTARWAFVDTDYTTPASGWHGSGACARLVPSTSSQRHGTPGCSRVTSEFGHPVQSPQAACVAVRPCGAAARRPAPYANRCRTCAFPVPQCRRGRTGRWRPAGPDGDRAAACRVLGAGTSMCAPTRCATGSGPCLRARQQCVPCLPEGLVVPEPLDAVTPAAAGTSASSAEMTAPPTVGVEEEFVLADRHSRAAVFRAPSVVGAARARLGAPHATAEVSQAQVETVSGVCRTAEDLVAEIVRLRGGAARAAAEYDCLLVPSGSAILGRPGPPPVADKARYRAFVRRFGPLVQDQGVNACHVHVGVADREEAVRAVNHLRGWMPLLLALTGNSPYSDGTDTGYASWRSMVWGRWPLAGPPPRLRGAAHFDQVVGHLVASGAAMDPAMVYWHVRPSPHLPTVEVRVADVLPDPAATTAYALLVRALVSCAVDAVRTGEPAPDVPDLLLRAACWQAARYGANGTLPATHSRDCAPTAVGRLVEELWKRVESYLGRYGDDRWVGDWLSEVQHRGTGSVRQRLVAEQHGGRLQAVVDELAVPPA</sequence>
<dbReference type="Gene3D" id="3.40.30.10">
    <property type="entry name" value="Glutaredoxin"/>
    <property type="match status" value="1"/>
</dbReference>
<dbReference type="EMBL" id="CP071839">
    <property type="protein sequence ID" value="QTD96117.1"/>
    <property type="molecule type" value="Genomic_DNA"/>
</dbReference>
<keyword evidence="3 5" id="KW-0067">ATP-binding</keyword>
<protein>
    <recommendedName>
        <fullName evidence="5">Putative glutamate--cysteine ligase 2</fullName>
        <ecNumber evidence="5">6.3.2.2</ecNumber>
    </recommendedName>
    <alternativeName>
        <fullName evidence="5">Gamma-glutamylcysteine synthetase 2</fullName>
        <shortName evidence="5">GCS 2</shortName>
        <shortName evidence="5">Gamma-GCS 2</shortName>
    </alternativeName>
</protein>
<dbReference type="Pfam" id="PF04107">
    <property type="entry name" value="GCS2"/>
    <property type="match status" value="1"/>
</dbReference>
<dbReference type="PANTHER" id="PTHR36510:SF1">
    <property type="entry name" value="GLUTAMATE--CYSTEINE LIGASE 2-RELATED"/>
    <property type="match status" value="1"/>
</dbReference>
<dbReference type="NCBIfam" id="NF010041">
    <property type="entry name" value="PRK13517.1-1"/>
    <property type="match status" value="1"/>
</dbReference>
<evidence type="ECO:0000256" key="5">
    <source>
        <dbReference type="HAMAP-Rule" id="MF_01609"/>
    </source>
</evidence>
<accession>A0ABX7TIF6</accession>
<dbReference type="InterPro" id="IPR006336">
    <property type="entry name" value="GCS2"/>
</dbReference>
<dbReference type="InterPro" id="IPR014746">
    <property type="entry name" value="Gln_synth/guanido_kin_cat_dom"/>
</dbReference>
<comment type="similarity">
    <text evidence="5">Belongs to the glutamate--cysteine ligase type 2 family. YbdK subfamily.</text>
</comment>
<dbReference type="Proteomes" id="UP000663908">
    <property type="component" value="Chromosome"/>
</dbReference>
<dbReference type="SUPFAM" id="SSF52833">
    <property type="entry name" value="Thioredoxin-like"/>
    <property type="match status" value="1"/>
</dbReference>
<dbReference type="InterPro" id="IPR011793">
    <property type="entry name" value="YbdK"/>
</dbReference>
<dbReference type="NCBIfam" id="TIGR02050">
    <property type="entry name" value="gshA_cyan_rel"/>
    <property type="match status" value="1"/>
</dbReference>
<evidence type="ECO:0000256" key="4">
    <source>
        <dbReference type="ARBA" id="ARBA00048819"/>
    </source>
</evidence>
<dbReference type="InterPro" id="IPR036249">
    <property type="entry name" value="Thioredoxin-like_sf"/>
</dbReference>
<keyword evidence="2 5" id="KW-0547">Nucleotide-binding</keyword>
<name>A0ABX7TIF6_STRCY</name>
<dbReference type="InterPro" id="IPR050141">
    <property type="entry name" value="GCL_type2/YbdK_subfam"/>
</dbReference>
<evidence type="ECO:0000313" key="8">
    <source>
        <dbReference type="Proteomes" id="UP000663908"/>
    </source>
</evidence>
<keyword evidence="1 5" id="KW-0436">Ligase</keyword>
<dbReference type="EC" id="6.3.2.2" evidence="5"/>
<organism evidence="7 8">
    <name type="scientific">Streptomyces cyanogenus</name>
    <dbReference type="NCBI Taxonomy" id="80860"/>
    <lineage>
        <taxon>Bacteria</taxon>
        <taxon>Bacillati</taxon>
        <taxon>Actinomycetota</taxon>
        <taxon>Actinomycetes</taxon>
        <taxon>Kitasatosporales</taxon>
        <taxon>Streptomycetaceae</taxon>
        <taxon>Streptomyces</taxon>
    </lineage>
</organism>
<proteinExistence type="inferred from homology"/>
<evidence type="ECO:0000256" key="3">
    <source>
        <dbReference type="ARBA" id="ARBA00022840"/>
    </source>
</evidence>
<dbReference type="RefSeq" id="WP_208030139.1">
    <property type="nucleotide sequence ID" value="NZ_CP071839.1"/>
</dbReference>
<feature type="domain" description="Alkyl hydroperoxide reductase subunit C/ Thiol specific antioxidant" evidence="6">
    <location>
        <begin position="26"/>
        <end position="117"/>
    </location>
</feature>
<evidence type="ECO:0000256" key="2">
    <source>
        <dbReference type="ARBA" id="ARBA00022741"/>
    </source>
</evidence>